<dbReference type="Gene3D" id="1.10.510.10">
    <property type="entry name" value="Transferase(Phosphotransferase) domain 1"/>
    <property type="match status" value="1"/>
</dbReference>
<evidence type="ECO:0000313" key="13">
    <source>
        <dbReference type="EMBL" id="WEU40775.1"/>
    </source>
</evidence>
<dbReference type="CDD" id="cd05145">
    <property type="entry name" value="RIO1_like"/>
    <property type="match status" value="1"/>
</dbReference>
<dbReference type="InterPro" id="IPR011009">
    <property type="entry name" value="Kinase-like_dom_sf"/>
</dbReference>
<proteinExistence type="inferred from homology"/>
<evidence type="ECO:0000256" key="1">
    <source>
        <dbReference type="ARBA" id="ARBA00009196"/>
    </source>
</evidence>
<comment type="catalytic activity">
    <reaction evidence="10">
        <text>L-threonyl-[protein] + ATP = O-phospho-L-threonyl-[protein] + ADP + H(+)</text>
        <dbReference type="Rhea" id="RHEA:46608"/>
        <dbReference type="Rhea" id="RHEA-COMP:11060"/>
        <dbReference type="Rhea" id="RHEA-COMP:11605"/>
        <dbReference type="ChEBI" id="CHEBI:15378"/>
        <dbReference type="ChEBI" id="CHEBI:30013"/>
        <dbReference type="ChEBI" id="CHEBI:30616"/>
        <dbReference type="ChEBI" id="CHEBI:61977"/>
        <dbReference type="ChEBI" id="CHEBI:456216"/>
        <dbReference type="EC" id="2.7.11.1"/>
    </reaction>
</comment>
<feature type="domain" description="RIO kinase" evidence="12">
    <location>
        <begin position="25"/>
        <end position="255"/>
    </location>
</feature>
<evidence type="ECO:0000313" key="14">
    <source>
        <dbReference type="Proteomes" id="UP000186851"/>
    </source>
</evidence>
<name>A0AAF0D360_ODILC</name>
<evidence type="ECO:0000256" key="2">
    <source>
        <dbReference type="ARBA" id="ARBA00012513"/>
    </source>
</evidence>
<dbReference type="GO" id="GO:0046872">
    <property type="term" value="F:metal ion binding"/>
    <property type="evidence" value="ECO:0007669"/>
    <property type="project" value="UniProtKB-KW"/>
</dbReference>
<dbReference type="AlphaFoldDB" id="A0AAF0D360"/>
<protein>
    <recommendedName>
        <fullName evidence="2">non-specific serine/threonine protein kinase</fullName>
        <ecNumber evidence="2">2.7.11.1</ecNumber>
    </recommendedName>
</protein>
<accession>A0AAF0D360</accession>
<dbReference type="PANTHER" id="PTHR45723">
    <property type="entry name" value="SERINE/THREONINE-PROTEIN KINASE RIO1"/>
    <property type="match status" value="1"/>
</dbReference>
<evidence type="ECO:0000256" key="8">
    <source>
        <dbReference type="ARBA" id="ARBA00022840"/>
    </source>
</evidence>
<comment type="similarity">
    <text evidence="1">Belongs to the protein kinase superfamily. RIO-type Ser/Thr kinase family.</text>
</comment>
<dbReference type="EC" id="2.7.11.1" evidence="2"/>
<dbReference type="InterPro" id="IPR051272">
    <property type="entry name" value="RIO-type_Ser/Thr_kinase"/>
</dbReference>
<dbReference type="Gene3D" id="3.30.200.20">
    <property type="entry name" value="Phosphorylase Kinase, domain 1"/>
    <property type="match status" value="1"/>
</dbReference>
<dbReference type="Proteomes" id="UP000186851">
    <property type="component" value="Chromosome"/>
</dbReference>
<dbReference type="GO" id="GO:0004674">
    <property type="term" value="F:protein serine/threonine kinase activity"/>
    <property type="evidence" value="ECO:0007669"/>
    <property type="project" value="UniProtKB-KW"/>
</dbReference>
<dbReference type="KEGG" id="oyw:OdinLCB4_002315"/>
<keyword evidence="8" id="KW-0067">ATP-binding</keyword>
<keyword evidence="4" id="KW-0808">Transferase</keyword>
<evidence type="ECO:0000256" key="9">
    <source>
        <dbReference type="ARBA" id="ARBA00022842"/>
    </source>
</evidence>
<keyword evidence="3" id="KW-0723">Serine/threonine-protein kinase</keyword>
<dbReference type="EMBL" id="CP091871">
    <property type="protein sequence ID" value="WEU40775.1"/>
    <property type="molecule type" value="Genomic_DNA"/>
</dbReference>
<sequence length="257" mass="29270">MSGGTEKIIRLLDIKLDKLKVKKKSEEDLETQEGVLDKFTLETLYYLAKRNLLTEMHGVISAGKESNIYWAKNNDVDYAVKIYRTSTANFKAIQNYIKGDPRFKKIRKGIRPLIYAWALKEFKNLQRASAAGVRVPKPVAVKNNVLIMEFIGCEGKPAPLLKNVVLESPENIYKIICDYIIKLYKDAELVHADLSEFNIMYPGEPVIIDMSQSVLTSHPLALDYLKRDISVTFKFFRELGVDVMDENDFLNQVTGGV</sequence>
<dbReference type="Pfam" id="PF01163">
    <property type="entry name" value="RIO1"/>
    <property type="match status" value="1"/>
</dbReference>
<evidence type="ECO:0000256" key="5">
    <source>
        <dbReference type="ARBA" id="ARBA00022723"/>
    </source>
</evidence>
<keyword evidence="6" id="KW-0547">Nucleotide-binding</keyword>
<reference evidence="13" key="2">
    <citation type="journal article" date="2022" name="Nat. Microbiol.">
        <title>A closed Candidatus Odinarchaeum chromosome exposes Asgard archaeal viruses.</title>
        <authorList>
            <person name="Tamarit D."/>
            <person name="Caceres E.F."/>
            <person name="Krupovic M."/>
            <person name="Nijland R."/>
            <person name="Eme L."/>
            <person name="Robinson N.P."/>
            <person name="Ettema T.J.G."/>
        </authorList>
    </citation>
    <scope>NUCLEOTIDE SEQUENCE</scope>
    <source>
        <strain evidence="13">LCB_4</strain>
    </source>
</reference>
<dbReference type="InterPro" id="IPR018934">
    <property type="entry name" value="RIO_dom"/>
</dbReference>
<evidence type="ECO:0000256" key="7">
    <source>
        <dbReference type="ARBA" id="ARBA00022777"/>
    </source>
</evidence>
<evidence type="ECO:0000256" key="6">
    <source>
        <dbReference type="ARBA" id="ARBA00022741"/>
    </source>
</evidence>
<keyword evidence="5" id="KW-0479">Metal-binding</keyword>
<evidence type="ECO:0000256" key="10">
    <source>
        <dbReference type="ARBA" id="ARBA00047899"/>
    </source>
</evidence>
<keyword evidence="7 13" id="KW-0418">Kinase</keyword>
<dbReference type="SMART" id="SM00090">
    <property type="entry name" value="RIO"/>
    <property type="match status" value="1"/>
</dbReference>
<dbReference type="InterPro" id="IPR000687">
    <property type="entry name" value="RIO_kinase"/>
</dbReference>
<reference evidence="13" key="1">
    <citation type="journal article" date="2017" name="Nature">
        <title>Asgard archaea illuminate the origin of eukaryotic cellular complexity.</title>
        <authorList>
            <person name="Zaremba-Niedzwiedzka K."/>
            <person name="Caceres E.F."/>
            <person name="Saw J.H."/>
            <person name="Backstrom D."/>
            <person name="Juzokaite L."/>
            <person name="Vancaester E."/>
            <person name="Seitz K.W."/>
            <person name="Anantharaman K."/>
            <person name="Starnawski P."/>
            <person name="Kjeldsen K.U."/>
            <person name="Scott M.B."/>
            <person name="Nunoura T."/>
            <person name="Banfield J.F."/>
            <person name="Schramm A."/>
            <person name="Baker B.J."/>
            <person name="Spang A."/>
            <person name="Ettema T.J.G."/>
        </authorList>
    </citation>
    <scope>NUCLEOTIDE SEQUENCE</scope>
    <source>
        <strain evidence="13">LCB_4</strain>
    </source>
</reference>
<evidence type="ECO:0000256" key="11">
    <source>
        <dbReference type="ARBA" id="ARBA00048679"/>
    </source>
</evidence>
<gene>
    <name evidence="13" type="ORF">OdinLCB4_002315</name>
</gene>
<keyword evidence="9" id="KW-0460">Magnesium</keyword>
<dbReference type="InterPro" id="IPR018935">
    <property type="entry name" value="RIO_kinase_CS"/>
</dbReference>
<organism evidence="13 14">
    <name type="scientific">Odinarchaeota yellowstonii (strain LCB_4)</name>
    <dbReference type="NCBI Taxonomy" id="1841599"/>
    <lineage>
        <taxon>Archaea</taxon>
        <taxon>Promethearchaeati</taxon>
        <taxon>Candidatus Odinarchaeota</taxon>
        <taxon>Candidatus Odinarchaeia</taxon>
        <taxon>Candidatus Odinarchaeales</taxon>
        <taxon>Candidatus Odinarchaeaceae</taxon>
        <taxon>Candidatus Odinarchaeum</taxon>
    </lineage>
</organism>
<comment type="catalytic activity">
    <reaction evidence="11">
        <text>L-seryl-[protein] + ATP = O-phospho-L-seryl-[protein] + ADP + H(+)</text>
        <dbReference type="Rhea" id="RHEA:17989"/>
        <dbReference type="Rhea" id="RHEA-COMP:9863"/>
        <dbReference type="Rhea" id="RHEA-COMP:11604"/>
        <dbReference type="ChEBI" id="CHEBI:15378"/>
        <dbReference type="ChEBI" id="CHEBI:29999"/>
        <dbReference type="ChEBI" id="CHEBI:30616"/>
        <dbReference type="ChEBI" id="CHEBI:83421"/>
        <dbReference type="ChEBI" id="CHEBI:456216"/>
        <dbReference type="EC" id="2.7.11.1"/>
    </reaction>
</comment>
<dbReference type="PROSITE" id="PS01245">
    <property type="entry name" value="RIO1"/>
    <property type="match status" value="1"/>
</dbReference>
<evidence type="ECO:0000256" key="3">
    <source>
        <dbReference type="ARBA" id="ARBA00022527"/>
    </source>
</evidence>
<dbReference type="SUPFAM" id="SSF56112">
    <property type="entry name" value="Protein kinase-like (PK-like)"/>
    <property type="match status" value="1"/>
</dbReference>
<evidence type="ECO:0000256" key="4">
    <source>
        <dbReference type="ARBA" id="ARBA00022679"/>
    </source>
</evidence>
<evidence type="ECO:0000259" key="12">
    <source>
        <dbReference type="SMART" id="SM00090"/>
    </source>
</evidence>
<dbReference type="GO" id="GO:0005524">
    <property type="term" value="F:ATP binding"/>
    <property type="evidence" value="ECO:0007669"/>
    <property type="project" value="UniProtKB-KW"/>
</dbReference>